<accession>A0AA86LRJ4</accession>
<evidence type="ECO:0000256" key="1">
    <source>
        <dbReference type="ARBA" id="ARBA00022741"/>
    </source>
</evidence>
<protein>
    <recommendedName>
        <fullName evidence="4">FtsK domain-containing protein</fullName>
    </recommendedName>
</protein>
<keyword evidence="1 3" id="KW-0547">Nucleotide-binding</keyword>
<dbReference type="EMBL" id="CP022674">
    <property type="protein sequence ID" value="AXI27494.1"/>
    <property type="molecule type" value="Genomic_DNA"/>
</dbReference>
<feature type="binding site" evidence="3">
    <location>
        <begin position="158"/>
        <end position="165"/>
    </location>
    <ligand>
        <name>ATP</name>
        <dbReference type="ChEBI" id="CHEBI:30616"/>
    </ligand>
</feature>
<sequence>MAACTKVPMGDDVMITKLYKKYIYKARLRNAFVVADIVLTFKKGDTTVKRYPAIAATYEKDDYLEYVFYLPQGLNPKNMLEKEYIFNQTFGHSYDLTGDGLKYSLKIFTKQDESIKIYNDEEIEACLKGGLPIIAGYDHFNKLISYNMVTNPHLLIAGETGSGKSVMLRVILTTLLIHKRHMIDFYLADMKRTEFHLFRNCEGVQQVITDKKKLKKAVLAIHKELETRGDLLDEHGLEHIDEYNKIKGIDKKKYILLCIDEVALLRKETATMDKIEDISTQGRALGIFLILSMQRPDAKILDGQLKSNLTVRYAFRHADLINSNITLGSGNNVDASKINKAEKGKFYMRHEVIKQLQAPYLSLEHAKELLEPIKHVSIEDPHENEFDVEVTDLTLPGSEDDE</sequence>
<evidence type="ECO:0000256" key="2">
    <source>
        <dbReference type="ARBA" id="ARBA00022840"/>
    </source>
</evidence>
<dbReference type="PROSITE" id="PS00675">
    <property type="entry name" value="SIGMA54_INTERACT_1"/>
    <property type="match status" value="1"/>
</dbReference>
<feature type="domain" description="FtsK" evidence="4">
    <location>
        <begin position="141"/>
        <end position="324"/>
    </location>
</feature>
<dbReference type="Gene3D" id="3.40.50.300">
    <property type="entry name" value="P-loop containing nucleotide triphosphate hydrolases"/>
    <property type="match status" value="1"/>
</dbReference>
<dbReference type="GO" id="GO:0005524">
    <property type="term" value="F:ATP binding"/>
    <property type="evidence" value="ECO:0007669"/>
    <property type="project" value="UniProtKB-UniRule"/>
</dbReference>
<keyword evidence="2 3" id="KW-0067">ATP-binding</keyword>
<dbReference type="InterPro" id="IPR002543">
    <property type="entry name" value="FtsK_dom"/>
</dbReference>
<dbReference type="Pfam" id="PF01580">
    <property type="entry name" value="FtsK_SpoIIIE"/>
    <property type="match status" value="1"/>
</dbReference>
<evidence type="ECO:0000259" key="4">
    <source>
        <dbReference type="PROSITE" id="PS50901"/>
    </source>
</evidence>
<dbReference type="GO" id="GO:0003677">
    <property type="term" value="F:DNA binding"/>
    <property type="evidence" value="ECO:0007669"/>
    <property type="project" value="InterPro"/>
</dbReference>
<dbReference type="InterPro" id="IPR050206">
    <property type="entry name" value="FtsK/SpoIIIE/SftA"/>
</dbReference>
<name>A0AA86LRJ4_PRIMG</name>
<dbReference type="PANTHER" id="PTHR22683">
    <property type="entry name" value="SPORULATION PROTEIN RELATED"/>
    <property type="match status" value="1"/>
</dbReference>
<dbReference type="InterPro" id="IPR027417">
    <property type="entry name" value="P-loop_NTPase"/>
</dbReference>
<gene>
    <name evidence="5" type="ORF">CIB87_00095</name>
</gene>
<evidence type="ECO:0000256" key="3">
    <source>
        <dbReference type="PROSITE-ProRule" id="PRU00289"/>
    </source>
</evidence>
<evidence type="ECO:0000313" key="5">
    <source>
        <dbReference type="EMBL" id="AXI27494.1"/>
    </source>
</evidence>
<proteinExistence type="predicted"/>
<dbReference type="InterPro" id="IPR025662">
    <property type="entry name" value="Sigma_54_int_dom_ATP-bd_1"/>
</dbReference>
<dbReference type="PANTHER" id="PTHR22683:SF1">
    <property type="entry name" value="TYPE VII SECRETION SYSTEM PROTEIN ESSC"/>
    <property type="match status" value="1"/>
</dbReference>
<dbReference type="AlphaFoldDB" id="A0AA86LRJ4"/>
<organism evidence="5 6">
    <name type="scientific">Priestia megaterium</name>
    <name type="common">Bacillus megaterium</name>
    <dbReference type="NCBI Taxonomy" id="1404"/>
    <lineage>
        <taxon>Bacteria</taxon>
        <taxon>Bacillati</taxon>
        <taxon>Bacillota</taxon>
        <taxon>Bacilli</taxon>
        <taxon>Bacillales</taxon>
        <taxon>Bacillaceae</taxon>
        <taxon>Priestia</taxon>
    </lineage>
</organism>
<dbReference type="PROSITE" id="PS50901">
    <property type="entry name" value="FTSK"/>
    <property type="match status" value="1"/>
</dbReference>
<dbReference type="Proteomes" id="UP000253834">
    <property type="component" value="Chromosome"/>
</dbReference>
<reference evidence="5 6" key="1">
    <citation type="submission" date="2017-07" db="EMBL/GenBank/DDBJ databases">
        <title>Isolation and development of strain Bacillus megaterium SR7 for enhanced growth and metabolite production under supercritical carbon dioxide.</title>
        <authorList>
            <person name="Freedman A.J.E."/>
            <person name="Peet K.C."/>
            <person name="Boock J.T."/>
            <person name="Penn K."/>
            <person name="Prather K.L.J."/>
            <person name="Thompson J.R."/>
        </authorList>
    </citation>
    <scope>NUCLEOTIDE SEQUENCE [LARGE SCALE GENOMIC DNA]</scope>
    <source>
        <strain evidence="5 6">SR7</strain>
    </source>
</reference>
<evidence type="ECO:0000313" key="6">
    <source>
        <dbReference type="Proteomes" id="UP000253834"/>
    </source>
</evidence>
<dbReference type="SUPFAM" id="SSF52540">
    <property type="entry name" value="P-loop containing nucleoside triphosphate hydrolases"/>
    <property type="match status" value="1"/>
</dbReference>